<dbReference type="EMBL" id="KV417480">
    <property type="protein sequence ID" value="KZP34125.1"/>
    <property type="molecule type" value="Genomic_DNA"/>
</dbReference>
<proteinExistence type="predicted"/>
<sequence>MSRDIDMANEEKVSELESPVEEIRVKARRTVSRTFHRTVAMVVSAVIGLSLVWASASLHLPPDCRTLPNSAAGQFTGLPDFSPDFFNRTFQFRHVLRMRGAVGERGSGAYTSEIA</sequence>
<dbReference type="Proteomes" id="UP000076532">
    <property type="component" value="Unassembled WGS sequence"/>
</dbReference>
<evidence type="ECO:0000313" key="2">
    <source>
        <dbReference type="EMBL" id="KZP34125.1"/>
    </source>
</evidence>
<evidence type="ECO:0000256" key="1">
    <source>
        <dbReference type="SAM" id="Phobius"/>
    </source>
</evidence>
<keyword evidence="1" id="KW-1133">Transmembrane helix</keyword>
<organism evidence="2 3">
    <name type="scientific">Athelia psychrophila</name>
    <dbReference type="NCBI Taxonomy" id="1759441"/>
    <lineage>
        <taxon>Eukaryota</taxon>
        <taxon>Fungi</taxon>
        <taxon>Dikarya</taxon>
        <taxon>Basidiomycota</taxon>
        <taxon>Agaricomycotina</taxon>
        <taxon>Agaricomycetes</taxon>
        <taxon>Agaricomycetidae</taxon>
        <taxon>Atheliales</taxon>
        <taxon>Atheliaceae</taxon>
        <taxon>Athelia</taxon>
    </lineage>
</organism>
<feature type="transmembrane region" description="Helical" evidence="1">
    <location>
        <begin position="38"/>
        <end position="60"/>
    </location>
</feature>
<name>A0A166WUK5_9AGAM</name>
<dbReference type="AlphaFoldDB" id="A0A166WUK5"/>
<gene>
    <name evidence="2" type="ORF">FIBSPDRAFT_923692</name>
</gene>
<accession>A0A166WUK5</accession>
<keyword evidence="1" id="KW-0812">Transmembrane</keyword>
<reference evidence="2 3" key="1">
    <citation type="journal article" date="2016" name="Mol. Biol. Evol.">
        <title>Comparative Genomics of Early-Diverging Mushroom-Forming Fungi Provides Insights into the Origins of Lignocellulose Decay Capabilities.</title>
        <authorList>
            <person name="Nagy L.G."/>
            <person name="Riley R."/>
            <person name="Tritt A."/>
            <person name="Adam C."/>
            <person name="Daum C."/>
            <person name="Floudas D."/>
            <person name="Sun H."/>
            <person name="Yadav J.S."/>
            <person name="Pangilinan J."/>
            <person name="Larsson K.H."/>
            <person name="Matsuura K."/>
            <person name="Barry K."/>
            <person name="Labutti K."/>
            <person name="Kuo R."/>
            <person name="Ohm R.A."/>
            <person name="Bhattacharya S.S."/>
            <person name="Shirouzu T."/>
            <person name="Yoshinaga Y."/>
            <person name="Martin F.M."/>
            <person name="Grigoriev I.V."/>
            <person name="Hibbett D.S."/>
        </authorList>
    </citation>
    <scope>NUCLEOTIDE SEQUENCE [LARGE SCALE GENOMIC DNA]</scope>
    <source>
        <strain evidence="2 3">CBS 109695</strain>
    </source>
</reference>
<evidence type="ECO:0000313" key="3">
    <source>
        <dbReference type="Proteomes" id="UP000076532"/>
    </source>
</evidence>
<protein>
    <submittedName>
        <fullName evidence="2">Uncharacterized protein</fullName>
    </submittedName>
</protein>
<keyword evidence="1" id="KW-0472">Membrane</keyword>
<keyword evidence="3" id="KW-1185">Reference proteome</keyword>